<dbReference type="AlphaFoldDB" id="A0A1X9MAM3"/>
<evidence type="ECO:0008006" key="4">
    <source>
        <dbReference type="Google" id="ProtNLM"/>
    </source>
</evidence>
<reference evidence="1 3" key="1">
    <citation type="submission" date="2017-04" db="EMBL/GenBank/DDBJ databases">
        <title>Bacillus krulwichiae AM31D Genome sequencing and assembly.</title>
        <authorList>
            <person name="Krulwich T.A."/>
            <person name="Anastor L."/>
            <person name="Ehrlich R."/>
            <person name="Ehrlich G.D."/>
            <person name="Janto B."/>
        </authorList>
    </citation>
    <scope>NUCLEOTIDE SEQUENCE [LARGE SCALE GENOMIC DNA]</scope>
    <source>
        <strain evidence="1 3">AM31D</strain>
    </source>
</reference>
<gene>
    <name evidence="1" type="ORF">BkAM31D_07365</name>
    <name evidence="2" type="ORF">BkAM31D_16205</name>
</gene>
<dbReference type="KEGG" id="bkw:BkAM31D_16205"/>
<dbReference type="EMBL" id="CP020814">
    <property type="protein sequence ID" value="ARK31270.1"/>
    <property type="molecule type" value="Genomic_DNA"/>
</dbReference>
<dbReference type="Gene3D" id="1.20.1260.10">
    <property type="match status" value="1"/>
</dbReference>
<evidence type="ECO:0000313" key="2">
    <source>
        <dbReference type="EMBL" id="ARK31270.1"/>
    </source>
</evidence>
<proteinExistence type="predicted"/>
<protein>
    <recommendedName>
        <fullName evidence="4">Spore coat protein</fullName>
    </recommendedName>
</protein>
<evidence type="ECO:0000313" key="3">
    <source>
        <dbReference type="Proteomes" id="UP000193006"/>
    </source>
</evidence>
<sequence length="68" mass="7879">MQPGNLAYHETMETHELLNFKTVGLLKSKMMQGIVFDQDLKAMMEKNVQQSIKDIQELQALYQLAKTH</sequence>
<organism evidence="1 3">
    <name type="scientific">Halalkalibacter krulwichiae</name>
    <dbReference type="NCBI Taxonomy" id="199441"/>
    <lineage>
        <taxon>Bacteria</taxon>
        <taxon>Bacillati</taxon>
        <taxon>Bacillota</taxon>
        <taxon>Bacilli</taxon>
        <taxon>Bacillales</taxon>
        <taxon>Bacillaceae</taxon>
        <taxon>Halalkalibacter</taxon>
    </lineage>
</organism>
<dbReference type="STRING" id="199441.BkAM31D_07365"/>
<keyword evidence="3" id="KW-1185">Reference proteome</keyword>
<dbReference type="KEGG" id="bkw:BkAM31D_07365"/>
<dbReference type="Proteomes" id="UP000193006">
    <property type="component" value="Chromosome"/>
</dbReference>
<dbReference type="InterPro" id="IPR012347">
    <property type="entry name" value="Ferritin-like"/>
</dbReference>
<accession>A0A1X9MAM3</accession>
<dbReference type="EMBL" id="CP020814">
    <property type="protein sequence ID" value="ARK29694.1"/>
    <property type="molecule type" value="Genomic_DNA"/>
</dbReference>
<evidence type="ECO:0000313" key="1">
    <source>
        <dbReference type="EMBL" id="ARK29694.1"/>
    </source>
</evidence>
<name>A0A1X9MAM3_9BACI</name>
<dbReference type="RefSeq" id="WP_066161129.1">
    <property type="nucleotide sequence ID" value="NZ_CP020814.1"/>
</dbReference>